<feature type="transmembrane region" description="Helical" evidence="9">
    <location>
        <begin position="171"/>
        <end position="193"/>
    </location>
</feature>
<dbReference type="Proteomes" id="UP000662783">
    <property type="component" value="Chromosome"/>
</dbReference>
<keyword evidence="4 9" id="KW-1133">Transmembrane helix</keyword>
<dbReference type="Pfam" id="PF00884">
    <property type="entry name" value="Sulfatase"/>
    <property type="match status" value="1"/>
</dbReference>
<dbReference type="InterPro" id="IPR050448">
    <property type="entry name" value="OpgB/LTA_synthase_biosynth"/>
</dbReference>
<feature type="binding site" evidence="8">
    <location>
        <position position="480"/>
    </location>
    <ligand>
        <name>Mn(2+)</name>
        <dbReference type="ChEBI" id="CHEBI:29035"/>
    </ligand>
</feature>
<dbReference type="CDD" id="cd16015">
    <property type="entry name" value="LTA_synthase"/>
    <property type="match status" value="1"/>
</dbReference>
<feature type="transmembrane region" description="Helical" evidence="9">
    <location>
        <begin position="56"/>
        <end position="74"/>
    </location>
</feature>
<dbReference type="AlphaFoldDB" id="A0A974WIR2"/>
<dbReference type="RefSeq" id="WP_205720606.1">
    <property type="nucleotide sequence ID" value="NZ_CP070608.1"/>
</dbReference>
<evidence type="ECO:0000256" key="7">
    <source>
        <dbReference type="PIRSR" id="PIRSR005091-2"/>
    </source>
</evidence>
<feature type="transmembrane region" description="Helical" evidence="9">
    <location>
        <begin position="7"/>
        <end position="29"/>
    </location>
</feature>
<dbReference type="EMBL" id="CP070608">
    <property type="protein sequence ID" value="QSE96093.1"/>
    <property type="molecule type" value="Genomic_DNA"/>
</dbReference>
<feature type="binding site" evidence="8">
    <location>
        <position position="271"/>
    </location>
    <ligand>
        <name>Mn(2+)</name>
        <dbReference type="ChEBI" id="CHEBI:29035"/>
    </ligand>
</feature>
<dbReference type="KEGG" id="fuv:JR347_10740"/>
<keyword evidence="12" id="KW-1185">Reference proteome</keyword>
<name>A0A974WIR2_9BACT</name>
<sequence>MAQRIKLFLSYFLFWFVFFQISRVFFMVYQYENTAAMGFGDIILSMLNGARLDLTVAGYFTLIPGLLITLTTYFNSKVLKISLLAYTTLMLFISSFIVVLDMELYSHWSFRMDATPLLYIGKEAAGSGDPLTTIIMVTFWLLFFSASVYCYHRFIGSAISNLEKSEYKSSLVILLLTGLLIAPIRGTTGVAPINTGTVYFHDSNMFANHSAINVVYNFGYAVRKINRLKYPENYLEKDLSDSIFENLIVQDTTGLKLLNVKKPNVMIIMLESYSFRFIEPLGGLPGITPNINNLVHEGILFDNFYSSGDRTDMGIISVLNGYPRQPLGSIIKFPKKTSTLPYINKNLKARGYATQFTYGYNIDYANFKSYLTNGQFDKVTHSKNFPPEHNTSKWGVHDHFVFDKFLEEAKAVKEPFFKIMMTQSSHEPFEVPMETVIEGDDNESMFKNSAYYTDKSLGEFIAKAKQTNWWDSTLIIITADHGHFMPGNEGISNPDRFKIPMLWLGGAINKQDTVIHNYGTQTDIANTLFAQLGFQDSSYIFSNNMLSDNLDPFAIFIYNNGVGYLSKNEKVIYDNTGKQFITNEGANDTGKQKGRAYLQKLYLDFNHR</sequence>
<dbReference type="GO" id="GO:0046872">
    <property type="term" value="F:metal ion binding"/>
    <property type="evidence" value="ECO:0007669"/>
    <property type="project" value="UniProtKB-KW"/>
</dbReference>
<comment type="subcellular location">
    <subcellularLocation>
        <location evidence="1">Cell membrane</location>
        <topology evidence="1">Multi-pass membrane protein</topology>
    </subcellularLocation>
</comment>
<dbReference type="InterPro" id="IPR012160">
    <property type="entry name" value="LtaS-like"/>
</dbReference>
<keyword evidence="3 9" id="KW-0812">Transmembrane</keyword>
<dbReference type="PANTHER" id="PTHR47371">
    <property type="entry name" value="LIPOTEICHOIC ACID SYNTHASE"/>
    <property type="match status" value="1"/>
</dbReference>
<dbReference type="Gene3D" id="3.40.720.10">
    <property type="entry name" value="Alkaline Phosphatase, subunit A"/>
    <property type="match status" value="1"/>
</dbReference>
<feature type="active site" evidence="6">
    <location>
        <position position="311"/>
    </location>
</feature>
<evidence type="ECO:0000256" key="3">
    <source>
        <dbReference type="ARBA" id="ARBA00022692"/>
    </source>
</evidence>
<feature type="domain" description="Sulfatase N-terminal" evidence="10">
    <location>
        <begin position="263"/>
        <end position="533"/>
    </location>
</feature>
<keyword evidence="7" id="KW-0479">Metal-binding</keyword>
<feature type="transmembrane region" description="Helical" evidence="9">
    <location>
        <begin position="131"/>
        <end position="151"/>
    </location>
</feature>
<feature type="transmembrane region" description="Helical" evidence="9">
    <location>
        <begin position="81"/>
        <end position="100"/>
    </location>
</feature>
<feature type="binding site" evidence="8">
    <location>
        <position position="311"/>
    </location>
    <ligand>
        <name>Mn(2+)</name>
        <dbReference type="ChEBI" id="CHEBI:29035"/>
    </ligand>
</feature>
<dbReference type="SUPFAM" id="SSF53649">
    <property type="entry name" value="Alkaline phosphatase-like"/>
    <property type="match status" value="1"/>
</dbReference>
<feature type="binding site" evidence="8">
    <location>
        <position position="481"/>
    </location>
    <ligand>
        <name>Mn(2+)</name>
        <dbReference type="ChEBI" id="CHEBI:29035"/>
    </ligand>
</feature>
<evidence type="ECO:0000256" key="5">
    <source>
        <dbReference type="ARBA" id="ARBA00023136"/>
    </source>
</evidence>
<proteinExistence type="predicted"/>
<evidence type="ECO:0000259" key="10">
    <source>
        <dbReference type="Pfam" id="PF00884"/>
    </source>
</evidence>
<keyword evidence="11" id="KW-0378">Hydrolase</keyword>
<evidence type="ECO:0000256" key="6">
    <source>
        <dbReference type="PIRSR" id="PIRSR005091-1"/>
    </source>
</evidence>
<keyword evidence="2" id="KW-1003">Cell membrane</keyword>
<evidence type="ECO:0000313" key="11">
    <source>
        <dbReference type="EMBL" id="QSE96093.1"/>
    </source>
</evidence>
<dbReference type="InterPro" id="IPR017850">
    <property type="entry name" value="Alkaline_phosphatase_core_sf"/>
</dbReference>
<evidence type="ECO:0000256" key="8">
    <source>
        <dbReference type="PIRSR" id="PIRSR005091-3"/>
    </source>
</evidence>
<reference evidence="11" key="1">
    <citation type="submission" date="2021-02" db="EMBL/GenBank/DDBJ databases">
        <title>Fulvivirga sp. S481 isolated from sea water.</title>
        <authorList>
            <person name="Bae S.S."/>
            <person name="Baek K."/>
        </authorList>
    </citation>
    <scope>NUCLEOTIDE SEQUENCE</scope>
    <source>
        <strain evidence="11">S481</strain>
    </source>
</reference>
<evidence type="ECO:0000313" key="12">
    <source>
        <dbReference type="Proteomes" id="UP000662783"/>
    </source>
</evidence>
<keyword evidence="7" id="KW-0464">Manganese</keyword>
<organism evidence="11 12">
    <name type="scientific">Fulvivirga lutea</name>
    <dbReference type="NCBI Taxonomy" id="2810512"/>
    <lineage>
        <taxon>Bacteria</taxon>
        <taxon>Pseudomonadati</taxon>
        <taxon>Bacteroidota</taxon>
        <taxon>Cytophagia</taxon>
        <taxon>Cytophagales</taxon>
        <taxon>Fulvivirgaceae</taxon>
        <taxon>Fulvivirga</taxon>
    </lineage>
</organism>
<dbReference type="InterPro" id="IPR000917">
    <property type="entry name" value="Sulfatase_N"/>
</dbReference>
<evidence type="ECO:0000256" key="1">
    <source>
        <dbReference type="ARBA" id="ARBA00004651"/>
    </source>
</evidence>
<keyword evidence="5 9" id="KW-0472">Membrane</keyword>
<dbReference type="GO" id="GO:0016787">
    <property type="term" value="F:hydrolase activity"/>
    <property type="evidence" value="ECO:0007669"/>
    <property type="project" value="UniProtKB-KW"/>
</dbReference>
<dbReference type="GO" id="GO:0005886">
    <property type="term" value="C:plasma membrane"/>
    <property type="evidence" value="ECO:0007669"/>
    <property type="project" value="UniProtKB-SubCell"/>
</dbReference>
<evidence type="ECO:0000256" key="9">
    <source>
        <dbReference type="SAM" id="Phobius"/>
    </source>
</evidence>
<evidence type="ECO:0000256" key="4">
    <source>
        <dbReference type="ARBA" id="ARBA00022989"/>
    </source>
</evidence>
<dbReference type="PIRSF" id="PIRSF005091">
    <property type="entry name" value="Mmb_sulf_HI1246"/>
    <property type="match status" value="1"/>
</dbReference>
<dbReference type="PANTHER" id="PTHR47371:SF3">
    <property type="entry name" value="PHOSPHOGLYCEROL TRANSFERASE I"/>
    <property type="match status" value="1"/>
</dbReference>
<protein>
    <submittedName>
        <fullName evidence="11">Sulfatase-like hydrolase/transferase</fullName>
    </submittedName>
</protein>
<feature type="binding site" evidence="7">
    <location>
        <position position="426"/>
    </location>
    <ligand>
        <name>substrate</name>
    </ligand>
</feature>
<accession>A0A974WIR2</accession>
<gene>
    <name evidence="11" type="ORF">JR347_10740</name>
</gene>
<dbReference type="Gene3D" id="3.30.1120.80">
    <property type="match status" value="1"/>
</dbReference>
<evidence type="ECO:0000256" key="2">
    <source>
        <dbReference type="ARBA" id="ARBA00022475"/>
    </source>
</evidence>